<comment type="catalytic activity">
    <reaction evidence="11">
        <text>(E)-cinnamate + reduced [NADPH--hemoprotein reductase] + O2 = (E)-4-coumarate + oxidized [NADPH--hemoprotein reductase] + H2O + H(+)</text>
        <dbReference type="Rhea" id="RHEA:10608"/>
        <dbReference type="Rhea" id="RHEA-COMP:11964"/>
        <dbReference type="Rhea" id="RHEA-COMP:11965"/>
        <dbReference type="ChEBI" id="CHEBI:12876"/>
        <dbReference type="ChEBI" id="CHEBI:15377"/>
        <dbReference type="ChEBI" id="CHEBI:15378"/>
        <dbReference type="ChEBI" id="CHEBI:15379"/>
        <dbReference type="ChEBI" id="CHEBI:15669"/>
        <dbReference type="ChEBI" id="CHEBI:57618"/>
        <dbReference type="ChEBI" id="CHEBI:58210"/>
        <dbReference type="EC" id="1.14.14.91"/>
    </reaction>
</comment>
<dbReference type="InterPro" id="IPR017972">
    <property type="entry name" value="Cyt_P450_CS"/>
</dbReference>
<dbReference type="EMBL" id="MVGT01001100">
    <property type="protein sequence ID" value="OVA13712.1"/>
    <property type="molecule type" value="Genomic_DNA"/>
</dbReference>
<evidence type="ECO:0000256" key="8">
    <source>
        <dbReference type="ARBA" id="ARBA00023033"/>
    </source>
</evidence>
<evidence type="ECO:0000313" key="14">
    <source>
        <dbReference type="EMBL" id="OVA13712.1"/>
    </source>
</evidence>
<dbReference type="InParanoid" id="A0A200QTE5"/>
<feature type="binding site" description="axial binding residue" evidence="12">
    <location>
        <position position="446"/>
    </location>
    <ligand>
        <name>heme</name>
        <dbReference type="ChEBI" id="CHEBI:30413"/>
    </ligand>
    <ligandPart>
        <name>Fe</name>
        <dbReference type="ChEBI" id="CHEBI:18248"/>
    </ligandPart>
</feature>
<protein>
    <recommendedName>
        <fullName evidence="10">trans-cinnamate 4-monooxygenase</fullName>
        <ecNumber evidence="10">1.14.14.91</ecNumber>
    </recommendedName>
</protein>
<dbReference type="GO" id="GO:0033075">
    <property type="term" value="P:isoquinoline alkaloid biosynthetic process"/>
    <property type="evidence" value="ECO:0007669"/>
    <property type="project" value="UniProtKB-ARBA"/>
</dbReference>
<organism evidence="14 15">
    <name type="scientific">Macleaya cordata</name>
    <name type="common">Five-seeded plume-poppy</name>
    <name type="synonym">Bocconia cordata</name>
    <dbReference type="NCBI Taxonomy" id="56857"/>
    <lineage>
        <taxon>Eukaryota</taxon>
        <taxon>Viridiplantae</taxon>
        <taxon>Streptophyta</taxon>
        <taxon>Embryophyta</taxon>
        <taxon>Tracheophyta</taxon>
        <taxon>Spermatophyta</taxon>
        <taxon>Magnoliopsida</taxon>
        <taxon>Ranunculales</taxon>
        <taxon>Papaveraceae</taxon>
        <taxon>Papaveroideae</taxon>
        <taxon>Macleaya</taxon>
    </lineage>
</organism>
<dbReference type="InterPro" id="IPR036396">
    <property type="entry name" value="Cyt_P450_sf"/>
</dbReference>
<comment type="cofactor">
    <cofactor evidence="1 12">
        <name>heme</name>
        <dbReference type="ChEBI" id="CHEBI:30413"/>
    </cofactor>
</comment>
<evidence type="ECO:0000256" key="12">
    <source>
        <dbReference type="PIRSR" id="PIRSR602401-1"/>
    </source>
</evidence>
<dbReference type="InterPro" id="IPR002401">
    <property type="entry name" value="Cyt_P450_E_grp-I"/>
</dbReference>
<evidence type="ECO:0000256" key="13">
    <source>
        <dbReference type="RuleBase" id="RU000461"/>
    </source>
</evidence>
<proteinExistence type="inferred from homology"/>
<dbReference type="EC" id="1.14.14.91" evidence="10"/>
<dbReference type="Gene3D" id="1.10.630.10">
    <property type="entry name" value="Cytochrome P450"/>
    <property type="match status" value="1"/>
</dbReference>
<name>A0A200QTE5_MACCD</name>
<dbReference type="GO" id="GO:0020037">
    <property type="term" value="F:heme binding"/>
    <property type="evidence" value="ECO:0007669"/>
    <property type="project" value="InterPro"/>
</dbReference>
<evidence type="ECO:0000256" key="4">
    <source>
        <dbReference type="ARBA" id="ARBA00022617"/>
    </source>
</evidence>
<dbReference type="OrthoDB" id="1470350at2759"/>
<dbReference type="GO" id="GO:0016020">
    <property type="term" value="C:membrane"/>
    <property type="evidence" value="ECO:0007669"/>
    <property type="project" value="UniProtKB-SubCell"/>
</dbReference>
<dbReference type="InterPro" id="IPR001128">
    <property type="entry name" value="Cyt_P450"/>
</dbReference>
<sequence>MDLLLLEKTLLGLFFAIILAITVSKLRGKRFKLPPGPLPVPVFGNWLQVGDDLNHRNLTDLAKKFGEIFLLRMGQRNLVVVSSPDLAKEVLHTQGVEFGSRTRNVVFDIFTGKGQDMVFTVYGEHWRKMRRIMTVPFFTNKVVQQYRYGWEFEISKVVEDVKKHPEAATNGIVLRKRLQLMMYNNMYRIMFDRRFESEEDPLFNKLKALNGERSRLAQSFEYNYGDFIPILRPFLKGYLKICKEVKERRIQLFKDYFLDERKKLTSTKGSDNIGLKCAIDHIVEAEQKGEINEDNVLYIIENINVAAIETTLWSIEWGIAELVNHPEIQHKLRKELDSALGSEQITEPDTYKLPYLQAVIKETLRLRMAIPLLVPHMNLHDAKLNGYDIPAESKILVNAWWLANNPAHWKNPEEFRPERFLEEESKVEANGNDFRYLPFGVGRRSCPGIILALPILGITIGRLVQNFELLPPPGQNKIDTSEKGGQFSLHILKHSTIVAKPREF</sequence>
<evidence type="ECO:0000256" key="11">
    <source>
        <dbReference type="ARBA" id="ARBA00048198"/>
    </source>
</evidence>
<evidence type="ECO:0000256" key="5">
    <source>
        <dbReference type="ARBA" id="ARBA00022723"/>
    </source>
</evidence>
<evidence type="ECO:0000256" key="7">
    <source>
        <dbReference type="ARBA" id="ARBA00023004"/>
    </source>
</evidence>
<dbReference type="FunCoup" id="A0A200QTE5">
    <property type="interactions" value="277"/>
</dbReference>
<comment type="pathway">
    <text evidence="9">Phenylpropanoid metabolism; trans-4-coumarate biosynthesis; trans-4-coumarate from trans-cinnamate: step 1/1.</text>
</comment>
<evidence type="ECO:0000256" key="1">
    <source>
        <dbReference type="ARBA" id="ARBA00001971"/>
    </source>
</evidence>
<dbReference type="PANTHER" id="PTHR47948:SF4">
    <property type="entry name" value="TRANS-CINNAMATE 4-MONOOXYGENASE"/>
    <property type="match status" value="1"/>
</dbReference>
<reference evidence="14 15" key="1">
    <citation type="journal article" date="2017" name="Mol. Plant">
        <title>The Genome of Medicinal Plant Macleaya cordata Provides New Insights into Benzylisoquinoline Alkaloids Metabolism.</title>
        <authorList>
            <person name="Liu X."/>
            <person name="Liu Y."/>
            <person name="Huang P."/>
            <person name="Ma Y."/>
            <person name="Qing Z."/>
            <person name="Tang Q."/>
            <person name="Cao H."/>
            <person name="Cheng P."/>
            <person name="Zheng Y."/>
            <person name="Yuan Z."/>
            <person name="Zhou Y."/>
            <person name="Liu J."/>
            <person name="Tang Z."/>
            <person name="Zhuo Y."/>
            <person name="Zhang Y."/>
            <person name="Yu L."/>
            <person name="Huang J."/>
            <person name="Yang P."/>
            <person name="Peng Q."/>
            <person name="Zhang J."/>
            <person name="Jiang W."/>
            <person name="Zhang Z."/>
            <person name="Lin K."/>
            <person name="Ro D.K."/>
            <person name="Chen X."/>
            <person name="Xiong X."/>
            <person name="Shang Y."/>
            <person name="Huang S."/>
            <person name="Zeng J."/>
        </authorList>
    </citation>
    <scope>NUCLEOTIDE SEQUENCE [LARGE SCALE GENOMIC DNA]</scope>
    <source>
        <strain evidence="15">cv. BLH2017</strain>
        <tissue evidence="14">Root</tissue>
    </source>
</reference>
<keyword evidence="5 12" id="KW-0479">Metal-binding</keyword>
<dbReference type="GO" id="GO:0009808">
    <property type="term" value="P:lignin metabolic process"/>
    <property type="evidence" value="ECO:0007669"/>
    <property type="project" value="TreeGrafter"/>
</dbReference>
<dbReference type="GO" id="GO:0005506">
    <property type="term" value="F:iron ion binding"/>
    <property type="evidence" value="ECO:0007669"/>
    <property type="project" value="InterPro"/>
</dbReference>
<comment type="caution">
    <text evidence="14">The sequence shown here is derived from an EMBL/GenBank/DDBJ whole genome shotgun (WGS) entry which is preliminary data.</text>
</comment>
<evidence type="ECO:0000256" key="10">
    <source>
        <dbReference type="ARBA" id="ARBA00038946"/>
    </source>
</evidence>
<keyword evidence="8 13" id="KW-0503">Monooxygenase</keyword>
<evidence type="ECO:0000256" key="6">
    <source>
        <dbReference type="ARBA" id="ARBA00023002"/>
    </source>
</evidence>
<keyword evidence="15" id="KW-1185">Reference proteome</keyword>
<dbReference type="AlphaFoldDB" id="A0A200QTE5"/>
<dbReference type="GO" id="GO:0016710">
    <property type="term" value="F:trans-cinnamate 4-monooxygenase activity"/>
    <property type="evidence" value="ECO:0007669"/>
    <property type="project" value="UniProtKB-EC"/>
</dbReference>
<dbReference type="OMA" id="DPRAYWQ"/>
<dbReference type="CDD" id="cd11074">
    <property type="entry name" value="CYP73"/>
    <property type="match status" value="1"/>
</dbReference>
<keyword evidence="4 12" id="KW-0349">Heme</keyword>
<dbReference type="SUPFAM" id="SSF48264">
    <property type="entry name" value="Cytochrome P450"/>
    <property type="match status" value="1"/>
</dbReference>
<keyword evidence="7 12" id="KW-0408">Iron</keyword>
<evidence type="ECO:0000313" key="15">
    <source>
        <dbReference type="Proteomes" id="UP000195402"/>
    </source>
</evidence>
<dbReference type="PANTHER" id="PTHR47948">
    <property type="entry name" value="TRANS-CINNAMATE 4-MONOOXYGENASE"/>
    <property type="match status" value="1"/>
</dbReference>
<comment type="similarity">
    <text evidence="3 13">Belongs to the cytochrome P450 family.</text>
</comment>
<dbReference type="Proteomes" id="UP000195402">
    <property type="component" value="Unassembled WGS sequence"/>
</dbReference>
<gene>
    <name evidence="14" type="ORF">BVC80_1767g36</name>
</gene>
<dbReference type="STRING" id="56857.A0A200QTE5"/>
<dbReference type="PROSITE" id="PS00086">
    <property type="entry name" value="CYTOCHROME_P450"/>
    <property type="match status" value="1"/>
</dbReference>
<evidence type="ECO:0000256" key="3">
    <source>
        <dbReference type="ARBA" id="ARBA00010617"/>
    </source>
</evidence>
<accession>A0A200QTE5</accession>
<evidence type="ECO:0000256" key="2">
    <source>
        <dbReference type="ARBA" id="ARBA00004167"/>
    </source>
</evidence>
<comment type="subcellular location">
    <subcellularLocation>
        <location evidence="2">Membrane</location>
        <topology evidence="2">Single-pass membrane protein</topology>
    </subcellularLocation>
</comment>
<dbReference type="Pfam" id="PF00067">
    <property type="entry name" value="p450"/>
    <property type="match status" value="1"/>
</dbReference>
<dbReference type="FunFam" id="1.10.630.10:FF:000013">
    <property type="entry name" value="Trans-cinnamate 4-monooxygenase"/>
    <property type="match status" value="1"/>
</dbReference>
<evidence type="ECO:0000256" key="9">
    <source>
        <dbReference type="ARBA" id="ARBA00037893"/>
    </source>
</evidence>
<dbReference type="PRINTS" id="PR00463">
    <property type="entry name" value="EP450I"/>
</dbReference>
<dbReference type="PRINTS" id="PR00385">
    <property type="entry name" value="P450"/>
</dbReference>
<keyword evidence="6 13" id="KW-0560">Oxidoreductase</keyword>